<dbReference type="EMBL" id="JADIKJ010000021">
    <property type="protein sequence ID" value="MFK2901975.1"/>
    <property type="molecule type" value="Genomic_DNA"/>
</dbReference>
<evidence type="ECO:0000313" key="1">
    <source>
        <dbReference type="EMBL" id="MFK2901975.1"/>
    </source>
</evidence>
<keyword evidence="2" id="KW-1185">Reference proteome</keyword>
<evidence type="ECO:0000313" key="2">
    <source>
        <dbReference type="Proteomes" id="UP001620461"/>
    </source>
</evidence>
<organism evidence="1 2">
    <name type="scientific">Dyella jejuensis</name>
    <dbReference type="NCBI Taxonomy" id="1432009"/>
    <lineage>
        <taxon>Bacteria</taxon>
        <taxon>Pseudomonadati</taxon>
        <taxon>Pseudomonadota</taxon>
        <taxon>Gammaproteobacteria</taxon>
        <taxon>Lysobacterales</taxon>
        <taxon>Rhodanobacteraceae</taxon>
        <taxon>Dyella</taxon>
    </lineage>
</organism>
<gene>
    <name evidence="1" type="ORF">ISP15_16675</name>
</gene>
<proteinExistence type="predicted"/>
<dbReference type="SUPFAM" id="SSF110849">
    <property type="entry name" value="ParB/Sulfiredoxin"/>
    <property type="match status" value="1"/>
</dbReference>
<protein>
    <submittedName>
        <fullName evidence="1">ParB N-terminal domain-containing protein</fullName>
    </submittedName>
</protein>
<dbReference type="Gene3D" id="3.90.1530.10">
    <property type="entry name" value="Conserved hypothetical protein from pyrococcus furiosus pfu- 392566-001, ParB domain"/>
    <property type="match status" value="1"/>
</dbReference>
<name>A0ABW8JNY2_9GAMM</name>
<reference evidence="1 2" key="1">
    <citation type="submission" date="2020-10" db="EMBL/GenBank/DDBJ databases">
        <title>Phylogeny of dyella-like bacteria.</title>
        <authorList>
            <person name="Fu J."/>
        </authorList>
    </citation>
    <scope>NUCLEOTIDE SEQUENCE [LARGE SCALE GENOMIC DNA]</scope>
    <source>
        <strain evidence="1 2">JP1</strain>
    </source>
</reference>
<dbReference type="RefSeq" id="WP_404548917.1">
    <property type="nucleotide sequence ID" value="NZ_JADIKJ010000021.1"/>
</dbReference>
<sequence>MKRMEINSPDAPKNTRAIKTMSNGYVVKLLPLGELRPHEEHDHDSALQLSRLMAMDGYVSRPVVVEERTLTLLDGHHRVAALTILGCKFVPSVLLSYEDPRVYLDGWRSDVAVDRDMVLAAASRGYLLPKKTTRHQLSPDLDQIKVELALLNSD</sequence>
<comment type="caution">
    <text evidence="1">The sequence shown here is derived from an EMBL/GenBank/DDBJ whole genome shotgun (WGS) entry which is preliminary data.</text>
</comment>
<dbReference type="InterPro" id="IPR036086">
    <property type="entry name" value="ParB/Sulfiredoxin_sf"/>
</dbReference>
<dbReference type="CDD" id="cd16400">
    <property type="entry name" value="ParB_Srx_like_nuclease"/>
    <property type="match status" value="1"/>
</dbReference>
<dbReference type="Proteomes" id="UP001620461">
    <property type="component" value="Unassembled WGS sequence"/>
</dbReference>
<accession>A0ABW8JNY2</accession>